<feature type="domain" description="PA14" evidence="7">
    <location>
        <begin position="648"/>
        <end position="783"/>
    </location>
</feature>
<gene>
    <name evidence="8" type="ORF">BACOVA_03121</name>
</gene>
<dbReference type="CDD" id="cd06563">
    <property type="entry name" value="GH20_chitobiase-like"/>
    <property type="match status" value="1"/>
</dbReference>
<dbReference type="Gene3D" id="3.90.182.10">
    <property type="entry name" value="Toxin - Anthrax Protective Antigen,domain 1"/>
    <property type="match status" value="1"/>
</dbReference>
<dbReference type="SUPFAM" id="SSF56988">
    <property type="entry name" value="Anthrax protective antigen"/>
    <property type="match status" value="1"/>
</dbReference>
<evidence type="ECO:0000256" key="6">
    <source>
        <dbReference type="PIRSR" id="PIRSR625705-1"/>
    </source>
</evidence>
<dbReference type="PROSITE" id="PS51820">
    <property type="entry name" value="PA14"/>
    <property type="match status" value="1"/>
</dbReference>
<dbReference type="InterPro" id="IPR029018">
    <property type="entry name" value="Hex-like_dom2"/>
</dbReference>
<evidence type="ECO:0000256" key="2">
    <source>
        <dbReference type="ARBA" id="ARBA00006285"/>
    </source>
</evidence>
<dbReference type="InterPro" id="IPR017853">
    <property type="entry name" value="GH"/>
</dbReference>
<dbReference type="PRINTS" id="PR00738">
    <property type="entry name" value="GLHYDRLASE20"/>
</dbReference>
<evidence type="ECO:0000313" key="9">
    <source>
        <dbReference type="Proteomes" id="UP000005475"/>
    </source>
</evidence>
<dbReference type="SUPFAM" id="SSF51445">
    <property type="entry name" value="(Trans)glycosidases"/>
    <property type="match status" value="1"/>
</dbReference>
<dbReference type="Pfam" id="PF02838">
    <property type="entry name" value="Glyco_hydro_20b"/>
    <property type="match status" value="1"/>
</dbReference>
<dbReference type="Pfam" id="PF00728">
    <property type="entry name" value="Glyco_hydro_20"/>
    <property type="match status" value="1"/>
</dbReference>
<accession>A0AAN3A7C7</accession>
<evidence type="ECO:0000313" key="8">
    <source>
        <dbReference type="EMBL" id="EDO11218.1"/>
    </source>
</evidence>
<dbReference type="SUPFAM" id="SSF55545">
    <property type="entry name" value="beta-N-acetylhexosaminidase-like domain"/>
    <property type="match status" value="1"/>
</dbReference>
<dbReference type="EMBL" id="AAXF02000050">
    <property type="protein sequence ID" value="EDO11218.1"/>
    <property type="molecule type" value="Genomic_DNA"/>
</dbReference>
<dbReference type="Gene3D" id="3.20.20.80">
    <property type="entry name" value="Glycosidases"/>
    <property type="match status" value="1"/>
</dbReference>
<dbReference type="GO" id="GO:0030203">
    <property type="term" value="P:glycosaminoglycan metabolic process"/>
    <property type="evidence" value="ECO:0007669"/>
    <property type="project" value="TreeGrafter"/>
</dbReference>
<proteinExistence type="inferred from homology"/>
<comment type="caution">
    <text evidence="8">The sequence shown here is derived from an EMBL/GenBank/DDBJ whole genome shotgun (WGS) entry which is preliminary data.</text>
</comment>
<evidence type="ECO:0000259" key="7">
    <source>
        <dbReference type="PROSITE" id="PS51820"/>
    </source>
</evidence>
<dbReference type="PANTHER" id="PTHR22600">
    <property type="entry name" value="BETA-HEXOSAMINIDASE"/>
    <property type="match status" value="1"/>
</dbReference>
<dbReference type="Pfam" id="PF07691">
    <property type="entry name" value="PA14"/>
    <property type="match status" value="1"/>
</dbReference>
<dbReference type="InterPro" id="IPR015883">
    <property type="entry name" value="Glyco_hydro_20_cat"/>
</dbReference>
<dbReference type="GO" id="GO:0016020">
    <property type="term" value="C:membrane"/>
    <property type="evidence" value="ECO:0007669"/>
    <property type="project" value="TreeGrafter"/>
</dbReference>
<dbReference type="SMART" id="SM00758">
    <property type="entry name" value="PA14"/>
    <property type="match status" value="1"/>
</dbReference>
<keyword evidence="4 8" id="KW-0378">Hydrolase</keyword>
<dbReference type="EC" id="3.2.1.52" evidence="3"/>
<evidence type="ECO:0000256" key="4">
    <source>
        <dbReference type="ARBA" id="ARBA00022801"/>
    </source>
</evidence>
<dbReference type="InterPro" id="IPR037524">
    <property type="entry name" value="PA14/GLEYA"/>
</dbReference>
<feature type="active site" description="Proton donor" evidence="6">
    <location>
        <position position="368"/>
    </location>
</feature>
<name>A0AAN3A7C7_BACO1</name>
<reference evidence="9" key="2">
    <citation type="submission" date="2007-04" db="EMBL/GenBank/DDBJ databases">
        <title>Draft genome sequence of Bacteroides ovatus (ATCC 8483).</title>
        <authorList>
            <person name="Sudarsanam P."/>
            <person name="Ley R."/>
            <person name="Guruge J."/>
            <person name="Turnbaugh P.J."/>
            <person name="Mahowald M."/>
            <person name="Liep D."/>
            <person name="Gordon J."/>
        </authorList>
    </citation>
    <scope>NUCLEOTIDE SEQUENCE [LARGE SCALE GENOMIC DNA]</scope>
    <source>
        <strain evidence="9">ATCC 8483 / DSM 1896 / JCM 5824 / BCRC 10623 / CCUG 4943 / NCTC 11153</strain>
    </source>
</reference>
<evidence type="ECO:0000256" key="1">
    <source>
        <dbReference type="ARBA" id="ARBA00001231"/>
    </source>
</evidence>
<dbReference type="GO" id="GO:0004563">
    <property type="term" value="F:beta-N-acetylhexosaminidase activity"/>
    <property type="evidence" value="ECO:0007669"/>
    <property type="project" value="UniProtKB-EC"/>
</dbReference>
<organism evidence="8 9">
    <name type="scientific">Bacteroides ovatus (strain ATCC 8483 / DSM 1896 / JCM 5824 / BCRC 10623 / CCUG 4943 / NCTC 11153)</name>
    <dbReference type="NCBI Taxonomy" id="411476"/>
    <lineage>
        <taxon>Bacteria</taxon>
        <taxon>Pseudomonadati</taxon>
        <taxon>Bacteroidota</taxon>
        <taxon>Bacteroidia</taxon>
        <taxon>Bacteroidales</taxon>
        <taxon>Bacteroidaceae</taxon>
        <taxon>Bacteroides</taxon>
    </lineage>
</organism>
<protein>
    <recommendedName>
        <fullName evidence="3">beta-N-acetylhexosaminidase</fullName>
        <ecNumber evidence="3">3.2.1.52</ecNumber>
    </recommendedName>
</protein>
<comment type="catalytic activity">
    <reaction evidence="1">
        <text>Hydrolysis of terminal non-reducing N-acetyl-D-hexosamine residues in N-acetyl-beta-D-hexosaminides.</text>
        <dbReference type="EC" id="3.2.1.52"/>
    </reaction>
</comment>
<dbReference type="GO" id="GO:0005975">
    <property type="term" value="P:carbohydrate metabolic process"/>
    <property type="evidence" value="ECO:0007669"/>
    <property type="project" value="InterPro"/>
</dbReference>
<dbReference type="AlphaFoldDB" id="A0AAN3A7C7"/>
<evidence type="ECO:0000256" key="5">
    <source>
        <dbReference type="ARBA" id="ARBA00023295"/>
    </source>
</evidence>
<dbReference type="Proteomes" id="UP000005475">
    <property type="component" value="Unassembled WGS sequence"/>
</dbReference>
<reference evidence="8 9" key="1">
    <citation type="submission" date="2007-03" db="EMBL/GenBank/DDBJ databases">
        <authorList>
            <person name="Fulton L."/>
            <person name="Clifton S."/>
            <person name="Fulton B."/>
            <person name="Xu J."/>
            <person name="Minx P."/>
            <person name="Pepin K.H."/>
            <person name="Johnson M."/>
            <person name="Thiruvilangam P."/>
            <person name="Bhonagiri V."/>
            <person name="Nash W.E."/>
            <person name="Mardis E.R."/>
            <person name="Wilson R.K."/>
        </authorList>
    </citation>
    <scope>NUCLEOTIDE SEQUENCE [LARGE SCALE GENOMIC DNA]</scope>
    <source>
        <strain evidence="9">ATCC 8483 / DSM 1896 / JCM 5824 / BCRC 10623 / CCUG 4943 / NCTC 11153</strain>
    </source>
</reference>
<dbReference type="InterPro" id="IPR015882">
    <property type="entry name" value="HEX_bac_N"/>
</dbReference>
<dbReference type="InterPro" id="IPR059177">
    <property type="entry name" value="GH29D-like_dom"/>
</dbReference>
<dbReference type="PANTHER" id="PTHR22600:SF57">
    <property type="entry name" value="BETA-N-ACETYLHEXOSAMINIDASE"/>
    <property type="match status" value="1"/>
</dbReference>
<dbReference type="InterPro" id="IPR025705">
    <property type="entry name" value="Beta_hexosaminidase_sua/sub"/>
</dbReference>
<comment type="similarity">
    <text evidence="2">Belongs to the glycosyl hydrolase 20 family.</text>
</comment>
<sequence length="783" mass="89325">MNNHKIKKVFMHIINKILILGSWLVVLLLVHTSCTNSVDHSERTLKLLPEPAQLTVGKEAFILQDDMIISINAPSLKSAADYLVTILQRATGYKFVVTEEGRGHIQLCIDEKLPHKEGNYTLKVTSNQIHISSANYAGVIAAISTIRQMFPVEIEASTVVWDTVWSIPTVSIIDEPRFAWRGILLDVARHFFSKEEVKELLDVMALYKMNKFHWHLTDDQGWRIEIKKYPLLTEKGAWRTFNDQDRICMSRSKREQNPSLAIPSDKLRIIEGDTLYGGFYTQEDIREIIRYAAVRGIDVIPEIDMPGHMQTAVSLYANVSCFPQKEAPMNISSPVCPGKESALEFCKNVYDEIFRLFPSEYVHLGADEVSKKNWEKCSDCQKRMKVNNLKTEEELQSWFIHQMEQYFNENGKRLIGWDEILQGGVSPTATVMWWQSYEKEVVKKSIAQGNSVILCPNYDFYLDYSEIGQSTRLICESVSLLDSLNESQSKQILGVQGNIWGEFIPSRERMHYMAFPRLLAIAETGWSQAANYNWKSFQRRMTGQFNRLDALGIDYRMADLEGFCNTNTFIGETKVNVISPDPDVVIHYTDDGTEPTEKSAVYTTPISIRDSASFAFRAYRPNGKSSKVFHASYKKQNGYIPAVDIKAPKKKGLMLTWYEGDIPSCQVIENYHLKEKRTIDDIYIPSEVGNSKVGLIFTGYFYVSVDGIYSFSLSSDEGSTLKVDEEMIIDNGGRHLRNEVSSQRALAKGWHPLEVRYFDFNGGCLSLKMHDASGKQIKPIYNH</sequence>
<evidence type="ECO:0000256" key="3">
    <source>
        <dbReference type="ARBA" id="ARBA00012663"/>
    </source>
</evidence>
<keyword evidence="5" id="KW-0326">Glycosidase</keyword>
<dbReference type="Pfam" id="PF13290">
    <property type="entry name" value="CHB_HEX_C_1"/>
    <property type="match status" value="1"/>
</dbReference>
<dbReference type="Gene3D" id="3.30.379.10">
    <property type="entry name" value="Chitobiase/beta-hexosaminidase domain 2-like"/>
    <property type="match status" value="1"/>
</dbReference>
<dbReference type="InterPro" id="IPR011658">
    <property type="entry name" value="PA14_dom"/>
</dbReference>